<protein>
    <submittedName>
        <fullName evidence="1">Uncharacterized protein</fullName>
    </submittedName>
</protein>
<proteinExistence type="predicted"/>
<dbReference type="Proteomes" id="UP000652761">
    <property type="component" value="Unassembled WGS sequence"/>
</dbReference>
<evidence type="ECO:0000313" key="2">
    <source>
        <dbReference type="Proteomes" id="UP000652761"/>
    </source>
</evidence>
<comment type="caution">
    <text evidence="1">The sequence shown here is derived from an EMBL/GenBank/DDBJ whole genome shotgun (WGS) entry which is preliminary data.</text>
</comment>
<dbReference type="AlphaFoldDB" id="A0A843UR81"/>
<sequence length="110" mass="12187">MWSRRTVVGGALLTCKPPRVLGGRTLRRSRPGPLDRKGRWWTNLREARALIREPSPAGHGESCLDSRLPKAGRGQLGVVIYGARLYLGDGLTCVDDFRQFNCRLVGMADP</sequence>
<accession>A0A843UR81</accession>
<dbReference type="EMBL" id="NMUH01000863">
    <property type="protein sequence ID" value="MQL85988.1"/>
    <property type="molecule type" value="Genomic_DNA"/>
</dbReference>
<gene>
    <name evidence="1" type="ORF">Taro_018527</name>
</gene>
<evidence type="ECO:0000313" key="1">
    <source>
        <dbReference type="EMBL" id="MQL85988.1"/>
    </source>
</evidence>
<keyword evidence="2" id="KW-1185">Reference proteome</keyword>
<reference evidence="1" key="1">
    <citation type="submission" date="2017-07" db="EMBL/GenBank/DDBJ databases">
        <title>Taro Niue Genome Assembly and Annotation.</title>
        <authorList>
            <person name="Atibalentja N."/>
            <person name="Keating K."/>
            <person name="Fields C.J."/>
        </authorList>
    </citation>
    <scope>NUCLEOTIDE SEQUENCE</scope>
    <source>
        <strain evidence="1">Niue_2</strain>
        <tissue evidence="1">Leaf</tissue>
    </source>
</reference>
<organism evidence="1 2">
    <name type="scientific">Colocasia esculenta</name>
    <name type="common">Wild taro</name>
    <name type="synonym">Arum esculentum</name>
    <dbReference type="NCBI Taxonomy" id="4460"/>
    <lineage>
        <taxon>Eukaryota</taxon>
        <taxon>Viridiplantae</taxon>
        <taxon>Streptophyta</taxon>
        <taxon>Embryophyta</taxon>
        <taxon>Tracheophyta</taxon>
        <taxon>Spermatophyta</taxon>
        <taxon>Magnoliopsida</taxon>
        <taxon>Liliopsida</taxon>
        <taxon>Araceae</taxon>
        <taxon>Aroideae</taxon>
        <taxon>Colocasieae</taxon>
        <taxon>Colocasia</taxon>
    </lineage>
</organism>
<name>A0A843UR81_COLES</name>